<dbReference type="AlphaFoldDB" id="A0AAW0G0Z3"/>
<dbReference type="Proteomes" id="UP001385951">
    <property type="component" value="Unassembled WGS sequence"/>
</dbReference>
<proteinExistence type="inferred from homology"/>
<sequence length="237" mass="26720">MSSNLAVLTHSHKIIASKKRARREQVKEVLFDDDARRDYLTGFHKRKVAKKETAKKKAIEREKQERLGARREKRQMLAEQAVQNAREVEKAYGAIVDSEDEDFVGFSDPKGKGKATELEDEYSDEEQLATVTVVEEFDPQALLHGPSTLSKSADGGDAEKPSPLPEPVQKPPRGRSSSSNDIKKVKAKVVKKAKDIKYQTKADRKADRTKQQRRKVEKAERAGGRSSRKPTRGRGKR</sequence>
<gene>
    <name evidence="6" type="ORF">QCA50_009638</name>
</gene>
<keyword evidence="4" id="KW-0539">Nucleus</keyword>
<evidence type="ECO:0000256" key="3">
    <source>
        <dbReference type="ARBA" id="ARBA00023054"/>
    </source>
</evidence>
<dbReference type="GO" id="GO:0005730">
    <property type="term" value="C:nucleolus"/>
    <property type="evidence" value="ECO:0007669"/>
    <property type="project" value="UniProtKB-SubCell"/>
</dbReference>
<comment type="subcellular location">
    <subcellularLocation>
        <location evidence="1">Nucleus</location>
        <location evidence="1">Nucleolus</location>
    </subcellularLocation>
</comment>
<evidence type="ECO:0008006" key="8">
    <source>
        <dbReference type="Google" id="ProtNLM"/>
    </source>
</evidence>
<reference evidence="6 7" key="1">
    <citation type="submission" date="2022-09" db="EMBL/GenBank/DDBJ databases">
        <authorList>
            <person name="Palmer J.M."/>
        </authorList>
    </citation>
    <scope>NUCLEOTIDE SEQUENCE [LARGE SCALE GENOMIC DNA]</scope>
    <source>
        <strain evidence="6 7">DSM 7382</strain>
    </source>
</reference>
<dbReference type="GO" id="GO:0019843">
    <property type="term" value="F:rRNA binding"/>
    <property type="evidence" value="ECO:0007669"/>
    <property type="project" value="TreeGrafter"/>
</dbReference>
<evidence type="ECO:0000313" key="7">
    <source>
        <dbReference type="Proteomes" id="UP001385951"/>
    </source>
</evidence>
<dbReference type="PANTHER" id="PTHR14577:SF0">
    <property type="entry name" value="NUCLEOLAR PROTEIN 12"/>
    <property type="match status" value="1"/>
</dbReference>
<feature type="compositionally biased region" description="Basic and acidic residues" evidence="5">
    <location>
        <begin position="192"/>
        <end position="210"/>
    </location>
</feature>
<evidence type="ECO:0000256" key="5">
    <source>
        <dbReference type="SAM" id="MobiDB-lite"/>
    </source>
</evidence>
<feature type="compositionally biased region" description="Acidic residues" evidence="5">
    <location>
        <begin position="118"/>
        <end position="127"/>
    </location>
</feature>
<evidence type="ECO:0000256" key="4">
    <source>
        <dbReference type="ARBA" id="ARBA00023242"/>
    </source>
</evidence>
<evidence type="ECO:0000256" key="2">
    <source>
        <dbReference type="ARBA" id="ARBA00007175"/>
    </source>
</evidence>
<keyword evidence="7" id="KW-1185">Reference proteome</keyword>
<accession>A0AAW0G0Z3</accession>
<evidence type="ECO:0000256" key="1">
    <source>
        <dbReference type="ARBA" id="ARBA00004604"/>
    </source>
</evidence>
<feature type="region of interest" description="Disordered" evidence="5">
    <location>
        <begin position="100"/>
        <end position="237"/>
    </location>
</feature>
<feature type="region of interest" description="Disordered" evidence="5">
    <location>
        <begin position="51"/>
        <end position="74"/>
    </location>
</feature>
<dbReference type="Pfam" id="PF09805">
    <property type="entry name" value="Nop25"/>
    <property type="match status" value="1"/>
</dbReference>
<dbReference type="PANTHER" id="PTHR14577">
    <property type="entry name" value="NUCLEOLAR PROTEIN 12"/>
    <property type="match status" value="1"/>
</dbReference>
<dbReference type="EMBL" id="JASBNA010000014">
    <property type="protein sequence ID" value="KAK7687135.1"/>
    <property type="molecule type" value="Genomic_DNA"/>
</dbReference>
<evidence type="ECO:0000313" key="6">
    <source>
        <dbReference type="EMBL" id="KAK7687135.1"/>
    </source>
</evidence>
<comment type="similarity">
    <text evidence="2">Belongs to the RRP17 family.</text>
</comment>
<name>A0AAW0G0Z3_9APHY</name>
<protein>
    <recommendedName>
        <fullName evidence="8">Nucleolar protein 12</fullName>
    </recommendedName>
</protein>
<dbReference type="InterPro" id="IPR019186">
    <property type="entry name" value="Nucleolar_protein_12"/>
</dbReference>
<comment type="caution">
    <text evidence="6">The sequence shown here is derived from an EMBL/GenBank/DDBJ whole genome shotgun (WGS) entry which is preliminary data.</text>
</comment>
<feature type="compositionally biased region" description="Basic residues" evidence="5">
    <location>
        <begin position="226"/>
        <end position="237"/>
    </location>
</feature>
<keyword evidence="3" id="KW-0175">Coiled coil</keyword>
<organism evidence="6 7">
    <name type="scientific">Cerrena zonata</name>
    <dbReference type="NCBI Taxonomy" id="2478898"/>
    <lineage>
        <taxon>Eukaryota</taxon>
        <taxon>Fungi</taxon>
        <taxon>Dikarya</taxon>
        <taxon>Basidiomycota</taxon>
        <taxon>Agaricomycotina</taxon>
        <taxon>Agaricomycetes</taxon>
        <taxon>Polyporales</taxon>
        <taxon>Cerrenaceae</taxon>
        <taxon>Cerrena</taxon>
    </lineage>
</organism>